<dbReference type="PANTHER" id="PTHR45655:SF10">
    <property type="entry name" value="SOLUBLE GUANYLATE CYCLASE 88E"/>
    <property type="match status" value="1"/>
</dbReference>
<sequence length="433" mass="51049">MYGLILENICCYVREKFGEKVWSEIKYVAGIEQDTWKMDEICSEGLVHKIIWAAQDVTGASIDELMTAVGASFYDFLSKYEFNKVVRVLGRTFPEFLNGLDNLHEYLRFTFPKLKPPSFYCEHESRTGLTLHYRSKRRGFLHYVKGQIKSIAKTLYDTDVDIELLDHENEDNMEHVIMRLHFNNISFNKTETQFNDMAEIVRDQVKITSDVFFDIFPFIIVFNRGMRVRNIGMALLRVMPRLVGKKINNEFVLMRPFIRFRWEEIMLHSNNIFEIMSIEPVWEDEKVYVYRAGDARELAEERRRMADDEKQRFITLKGQMMYMEEWESICFMGIPVMANLRQMYKTGLFINDFALHDSSRDLVLASTQQAAELKLLLDQESQKSEKMKESMASLRQERKRTDNLLYQLLPKTVAEQLRRGESAVASCEVPYNF</sequence>
<proteinExistence type="predicted"/>
<accession>A0A914UQ07</accession>
<evidence type="ECO:0000313" key="7">
    <source>
        <dbReference type="Proteomes" id="UP000887566"/>
    </source>
</evidence>
<dbReference type="GO" id="GO:0008074">
    <property type="term" value="C:guanylate cyclase complex, soluble"/>
    <property type="evidence" value="ECO:0007669"/>
    <property type="project" value="TreeGrafter"/>
</dbReference>
<evidence type="ECO:0000256" key="2">
    <source>
        <dbReference type="ARBA" id="ARBA00022741"/>
    </source>
</evidence>
<dbReference type="Gene3D" id="3.90.1520.10">
    <property type="entry name" value="H-NOX domain"/>
    <property type="match status" value="1"/>
</dbReference>
<dbReference type="Gene3D" id="3.30.450.260">
    <property type="entry name" value="Haem NO binding associated domain"/>
    <property type="match status" value="1"/>
</dbReference>
<dbReference type="GO" id="GO:0038060">
    <property type="term" value="P:nitric oxide-cGMP-mediated signaling"/>
    <property type="evidence" value="ECO:0007669"/>
    <property type="project" value="TreeGrafter"/>
</dbReference>
<feature type="domain" description="Heme NO-binding" evidence="5">
    <location>
        <begin position="2"/>
        <end position="163"/>
    </location>
</feature>
<dbReference type="WBParaSite" id="PSAMB.scaffold116size76799.g2340.t1">
    <property type="protein sequence ID" value="PSAMB.scaffold116size76799.g2340.t1"/>
    <property type="gene ID" value="PSAMB.scaffold116size76799.g2340"/>
</dbReference>
<dbReference type="GO" id="GO:0019826">
    <property type="term" value="F:oxygen sensor activity"/>
    <property type="evidence" value="ECO:0007669"/>
    <property type="project" value="TreeGrafter"/>
</dbReference>
<evidence type="ECO:0000313" key="8">
    <source>
        <dbReference type="WBParaSite" id="PSAMB.scaffold116size76799.g2340.t1"/>
    </source>
</evidence>
<dbReference type="GO" id="GO:0070482">
    <property type="term" value="P:response to oxygen levels"/>
    <property type="evidence" value="ECO:0007669"/>
    <property type="project" value="TreeGrafter"/>
</dbReference>
<evidence type="ECO:0000256" key="1">
    <source>
        <dbReference type="ARBA" id="ARBA00012202"/>
    </source>
</evidence>
<evidence type="ECO:0000256" key="3">
    <source>
        <dbReference type="ARBA" id="ARBA00023293"/>
    </source>
</evidence>
<dbReference type="InterPro" id="IPR042463">
    <property type="entry name" value="HNOB_dom_associated_sf"/>
</dbReference>
<keyword evidence="2" id="KW-0547">Nucleotide-binding</keyword>
<dbReference type="Pfam" id="PF07701">
    <property type="entry name" value="HNOBA"/>
    <property type="match status" value="1"/>
</dbReference>
<dbReference type="GO" id="GO:0004383">
    <property type="term" value="F:guanylate cyclase activity"/>
    <property type="evidence" value="ECO:0007669"/>
    <property type="project" value="UniProtKB-EC"/>
</dbReference>
<dbReference type="InterPro" id="IPR038158">
    <property type="entry name" value="H-NOX_domain_sf"/>
</dbReference>
<evidence type="ECO:0000256" key="4">
    <source>
        <dbReference type="SAM" id="Coils"/>
    </source>
</evidence>
<evidence type="ECO:0000259" key="5">
    <source>
        <dbReference type="Pfam" id="PF07700"/>
    </source>
</evidence>
<dbReference type="InterPro" id="IPR011644">
    <property type="entry name" value="Heme_NO-bd"/>
</dbReference>
<dbReference type="Gene3D" id="6.10.250.780">
    <property type="match status" value="1"/>
</dbReference>
<keyword evidence="4" id="KW-0175">Coiled coil</keyword>
<dbReference type="Proteomes" id="UP000887566">
    <property type="component" value="Unplaced"/>
</dbReference>
<dbReference type="SUPFAM" id="SSF111126">
    <property type="entry name" value="Ligand-binding domain in the NO signalling and Golgi transport"/>
    <property type="match status" value="1"/>
</dbReference>
<dbReference type="Pfam" id="PF07700">
    <property type="entry name" value="HNOB"/>
    <property type="match status" value="1"/>
</dbReference>
<feature type="coiled-coil region" evidence="4">
    <location>
        <begin position="370"/>
        <end position="404"/>
    </location>
</feature>
<keyword evidence="3" id="KW-0141">cGMP biosynthesis</keyword>
<protein>
    <recommendedName>
        <fullName evidence="1">guanylate cyclase</fullName>
        <ecNumber evidence="1">4.6.1.2</ecNumber>
    </recommendedName>
</protein>
<dbReference type="EC" id="4.6.1.2" evidence="1"/>
<dbReference type="AlphaFoldDB" id="A0A914UQ07"/>
<name>A0A914UQ07_9BILA</name>
<keyword evidence="7" id="KW-1185">Reference proteome</keyword>
<dbReference type="GO" id="GO:0020037">
    <property type="term" value="F:heme binding"/>
    <property type="evidence" value="ECO:0007669"/>
    <property type="project" value="InterPro"/>
</dbReference>
<dbReference type="PANTHER" id="PTHR45655">
    <property type="entry name" value="GUANYLATE CYCLASE SOLUBLE SUBUNIT BETA-2"/>
    <property type="match status" value="1"/>
</dbReference>
<dbReference type="InterPro" id="IPR024096">
    <property type="entry name" value="NO_sig/Golgi_transp_ligand-bd"/>
</dbReference>
<dbReference type="GO" id="GO:0000166">
    <property type="term" value="F:nucleotide binding"/>
    <property type="evidence" value="ECO:0007669"/>
    <property type="project" value="UniProtKB-KW"/>
</dbReference>
<evidence type="ECO:0000259" key="6">
    <source>
        <dbReference type="Pfam" id="PF07701"/>
    </source>
</evidence>
<dbReference type="InterPro" id="IPR011645">
    <property type="entry name" value="HNOB_dom_associated"/>
</dbReference>
<dbReference type="GO" id="GO:0070026">
    <property type="term" value="F:nitric oxide binding"/>
    <property type="evidence" value="ECO:0007669"/>
    <property type="project" value="TreeGrafter"/>
</dbReference>
<reference evidence="8" key="1">
    <citation type="submission" date="2022-11" db="UniProtKB">
        <authorList>
            <consortium name="WormBaseParasite"/>
        </authorList>
    </citation>
    <scope>IDENTIFICATION</scope>
</reference>
<feature type="domain" description="Haem NO binding associated" evidence="6">
    <location>
        <begin position="205"/>
        <end position="417"/>
    </location>
</feature>
<organism evidence="7 8">
    <name type="scientific">Plectus sambesii</name>
    <dbReference type="NCBI Taxonomy" id="2011161"/>
    <lineage>
        <taxon>Eukaryota</taxon>
        <taxon>Metazoa</taxon>
        <taxon>Ecdysozoa</taxon>
        <taxon>Nematoda</taxon>
        <taxon>Chromadorea</taxon>
        <taxon>Plectida</taxon>
        <taxon>Plectina</taxon>
        <taxon>Plectoidea</taxon>
        <taxon>Plectidae</taxon>
        <taxon>Plectus</taxon>
    </lineage>
</organism>